<protein>
    <submittedName>
        <fullName evidence="2">Helix-turn-helix domain-containing protein</fullName>
    </submittedName>
</protein>
<sequence length="291" mass="33972">MNIQTIQKIYPQAMLQPISTEDPNYLVFSNNRQFLWLPTAGLSKTEIQLLQSFIAPAPLVNQTKKHPWYDALFEHLTPPVEEGSYRLIQVEFSQLDEASAEAWNTELTHILPQLVDYFFITKSYAVLIEAYHEEALTLNDLAGVFLALDGDFNTYTRVFVGSFYPYTEDFTRLLKEEEQLFSHELTIAREGKCYNLASACLSYFMENAIKDSYLMRTLYYHWFGEEDLSEIITNLWKNQGNVSSTAKDLFMHRNTLQYKLDKFQQVTHCNLKNMDDLFLCYLLISAFKTIF</sequence>
<dbReference type="SUPFAM" id="SSF46689">
    <property type="entry name" value="Homeodomain-like"/>
    <property type="match status" value="1"/>
</dbReference>
<dbReference type="Proteomes" id="UP000813384">
    <property type="component" value="Unassembled WGS sequence"/>
</dbReference>
<dbReference type="EMBL" id="JXKD01000004">
    <property type="protein sequence ID" value="OJG11260.1"/>
    <property type="molecule type" value="Genomic_DNA"/>
</dbReference>
<evidence type="ECO:0000313" key="4">
    <source>
        <dbReference type="Proteomes" id="UP000182149"/>
    </source>
</evidence>
<name>A0A1L8QUV5_9ENTE</name>
<proteinExistence type="predicted"/>
<feature type="domain" description="PucR C-terminal helix-turn-helix" evidence="1">
    <location>
        <begin position="237"/>
        <end position="283"/>
    </location>
</feature>
<reference evidence="2" key="2">
    <citation type="journal article" date="2021" name="PeerJ">
        <title>Extensive microbial diversity within the chicken gut microbiome revealed by metagenomics and culture.</title>
        <authorList>
            <person name="Gilroy R."/>
            <person name="Ravi A."/>
            <person name="Getino M."/>
            <person name="Pursley I."/>
            <person name="Horton D.L."/>
            <person name="Alikhan N.F."/>
            <person name="Baker D."/>
            <person name="Gharbi K."/>
            <person name="Hall N."/>
            <person name="Watson M."/>
            <person name="Adriaenssens E.M."/>
            <person name="Foster-Nyarko E."/>
            <person name="Jarju S."/>
            <person name="Secka A."/>
            <person name="Antonio M."/>
            <person name="Oren A."/>
            <person name="Chaudhuri R.R."/>
            <person name="La Ragione R."/>
            <person name="Hildebrand F."/>
            <person name="Pallen M.J."/>
        </authorList>
    </citation>
    <scope>NUCLEOTIDE SEQUENCE</scope>
    <source>
        <strain evidence="2">150</strain>
    </source>
</reference>
<keyword evidence="4" id="KW-1185">Reference proteome</keyword>
<accession>A0A1L8QUV5</accession>
<dbReference type="InterPro" id="IPR042070">
    <property type="entry name" value="PucR_C-HTH_sf"/>
</dbReference>
<dbReference type="Pfam" id="PF13556">
    <property type="entry name" value="HTH_30"/>
    <property type="match status" value="1"/>
</dbReference>
<dbReference type="OrthoDB" id="9792148at2"/>
<dbReference type="InterPro" id="IPR051448">
    <property type="entry name" value="CdaR-like_regulators"/>
</dbReference>
<dbReference type="InterPro" id="IPR009057">
    <property type="entry name" value="Homeodomain-like_sf"/>
</dbReference>
<reference evidence="3 4" key="1">
    <citation type="submission" date="2014-12" db="EMBL/GenBank/DDBJ databases">
        <title>Draft genome sequences of 29 type strains of Enterococci.</title>
        <authorList>
            <person name="Zhong Z."/>
            <person name="Sun Z."/>
            <person name="Liu W."/>
            <person name="Zhang W."/>
            <person name="Zhang H."/>
        </authorList>
    </citation>
    <scope>NUCLEOTIDE SEQUENCE [LARGE SCALE GENOMIC DNA]</scope>
    <source>
        <strain evidence="3 4">DSM 17690</strain>
    </source>
</reference>
<evidence type="ECO:0000259" key="1">
    <source>
        <dbReference type="Pfam" id="PF13556"/>
    </source>
</evidence>
<reference evidence="2" key="3">
    <citation type="submission" date="2021-11" db="EMBL/GenBank/DDBJ databases">
        <authorList>
            <person name="Gilroy R."/>
        </authorList>
    </citation>
    <scope>NUCLEOTIDE SEQUENCE</scope>
    <source>
        <strain evidence="2">150</strain>
    </source>
</reference>
<dbReference type="InterPro" id="IPR025736">
    <property type="entry name" value="PucR_C-HTH_dom"/>
</dbReference>
<evidence type="ECO:0000313" key="3">
    <source>
        <dbReference type="EMBL" id="OJG11260.1"/>
    </source>
</evidence>
<evidence type="ECO:0000313" key="2">
    <source>
        <dbReference type="EMBL" id="MCC9274463.1"/>
    </source>
</evidence>
<dbReference type="Proteomes" id="UP000182149">
    <property type="component" value="Unassembled WGS sequence"/>
</dbReference>
<gene>
    <name evidence="2" type="ORF">K8V42_09260</name>
    <name evidence="3" type="ORF">RU93_GL001747</name>
</gene>
<dbReference type="RefSeq" id="WP_071874462.1">
    <property type="nucleotide sequence ID" value="NZ_JBHSHF010000020.1"/>
</dbReference>
<dbReference type="STRING" id="328396.RU93_GL001747"/>
<dbReference type="PANTHER" id="PTHR33744">
    <property type="entry name" value="CARBOHYDRATE DIACID REGULATOR"/>
    <property type="match status" value="1"/>
</dbReference>
<organism evidence="3 4">
    <name type="scientific">Enterococcus aquimarinus</name>
    <dbReference type="NCBI Taxonomy" id="328396"/>
    <lineage>
        <taxon>Bacteria</taxon>
        <taxon>Bacillati</taxon>
        <taxon>Bacillota</taxon>
        <taxon>Bacilli</taxon>
        <taxon>Lactobacillales</taxon>
        <taxon>Enterococcaceae</taxon>
        <taxon>Enterococcus</taxon>
    </lineage>
</organism>
<dbReference type="AlphaFoldDB" id="A0A1L8QUV5"/>
<dbReference type="Gene3D" id="1.10.10.2840">
    <property type="entry name" value="PucR C-terminal helix-turn-helix domain"/>
    <property type="match status" value="1"/>
</dbReference>
<dbReference type="PANTHER" id="PTHR33744:SF15">
    <property type="entry name" value="CARBOHYDRATE DIACID REGULATOR"/>
    <property type="match status" value="1"/>
</dbReference>
<comment type="caution">
    <text evidence="3">The sequence shown here is derived from an EMBL/GenBank/DDBJ whole genome shotgun (WGS) entry which is preliminary data.</text>
</comment>
<dbReference type="EMBL" id="JAJJVO010000138">
    <property type="protein sequence ID" value="MCC9274463.1"/>
    <property type="molecule type" value="Genomic_DNA"/>
</dbReference>